<dbReference type="KEGG" id="acan:ACA1_389170"/>
<gene>
    <name evidence="2" type="ORF">ACA1_389170</name>
</gene>
<name>L8GG98_ACACF</name>
<reference evidence="2 3" key="1">
    <citation type="journal article" date="2013" name="Genome Biol.">
        <title>Genome of Acanthamoeba castellanii highlights extensive lateral gene transfer and early evolution of tyrosine kinase signaling.</title>
        <authorList>
            <person name="Clarke M."/>
            <person name="Lohan A.J."/>
            <person name="Liu B."/>
            <person name="Lagkouvardos I."/>
            <person name="Roy S."/>
            <person name="Zafar N."/>
            <person name="Bertelli C."/>
            <person name="Schilde C."/>
            <person name="Kianianmomeni A."/>
            <person name="Burglin T.R."/>
            <person name="Frech C."/>
            <person name="Turcotte B."/>
            <person name="Kopec K.O."/>
            <person name="Synnott J.M."/>
            <person name="Choo C."/>
            <person name="Paponov I."/>
            <person name="Finkler A."/>
            <person name="Soon Heng Tan C."/>
            <person name="Hutchins A.P."/>
            <person name="Weinmeier T."/>
            <person name="Rattei T."/>
            <person name="Chu J.S."/>
            <person name="Gimenez G."/>
            <person name="Irimia M."/>
            <person name="Rigden D.J."/>
            <person name="Fitzpatrick D.A."/>
            <person name="Lorenzo-Morales J."/>
            <person name="Bateman A."/>
            <person name="Chiu C.H."/>
            <person name="Tang P."/>
            <person name="Hegemann P."/>
            <person name="Fromm H."/>
            <person name="Raoult D."/>
            <person name="Greub G."/>
            <person name="Miranda-Saavedra D."/>
            <person name="Chen N."/>
            <person name="Nash P."/>
            <person name="Ginger M.L."/>
            <person name="Horn M."/>
            <person name="Schaap P."/>
            <person name="Caler L."/>
            <person name="Loftus B."/>
        </authorList>
    </citation>
    <scope>NUCLEOTIDE SEQUENCE [LARGE SCALE GENOMIC DNA]</scope>
    <source>
        <strain evidence="2 3">Neff</strain>
    </source>
</reference>
<dbReference type="EMBL" id="KB008156">
    <property type="protein sequence ID" value="ELR11206.1"/>
    <property type="molecule type" value="Genomic_DNA"/>
</dbReference>
<dbReference type="OrthoDB" id="515401at2759"/>
<dbReference type="RefSeq" id="XP_004333219.1">
    <property type="nucleotide sequence ID" value="XM_004333171.1"/>
</dbReference>
<evidence type="ECO:0000313" key="2">
    <source>
        <dbReference type="EMBL" id="ELR11206.1"/>
    </source>
</evidence>
<dbReference type="VEuPathDB" id="AmoebaDB:ACA1_389170"/>
<feature type="region of interest" description="Disordered" evidence="1">
    <location>
        <begin position="302"/>
        <end position="323"/>
    </location>
</feature>
<proteinExistence type="predicted"/>
<feature type="compositionally biased region" description="Acidic residues" evidence="1">
    <location>
        <begin position="304"/>
        <end position="315"/>
    </location>
</feature>
<protein>
    <submittedName>
        <fullName evidence="2">Uncharacterized protein</fullName>
    </submittedName>
</protein>
<dbReference type="Proteomes" id="UP000011083">
    <property type="component" value="Unassembled WGS sequence"/>
</dbReference>
<sequence length="480" mass="53365">MKVVLIEFLATNRHNDVLLILAWLIKNEPLDKARACAVFAWAKQGWDDSRRGDAQKFLTDLWATVCDGTSSAGDAIVTLQLVYRPPAAAVERAVALIQNALELEQAWVDVDGGESLLTYQKDPHPVPITELVPEEHLPLIMEHIALHRQREPAVFAQPTSSVASLGLTPEQLALLPAHMQAEVARQLKLATHPDELCLPVGWEDLELSQLAFSALGDSDRCWAQPHAWRCLLERLSGQADPKPTRRLLYCLLNMMMADPLPEETSYYAPELDPALVQVLNELAFDDRYAAFWRVVDTFSQVEEKDAEEEEEEEKGEEAPLTNPFQLFGLPPDRSSLQAWLQTPLPPHVAGRKRFPHLAGLEAFAWDSVAQAYGSGVDLPKNIRRLVDSEPELRMSALYNIGISAFHQGTYYSSTPLVAKWISAVLDYEDSPDKPELVKFLLSLAGEPGQCNLAGFASGENPIGQPLALETRQEMLLAVRS</sequence>
<dbReference type="AlphaFoldDB" id="L8GG98"/>
<evidence type="ECO:0000256" key="1">
    <source>
        <dbReference type="SAM" id="MobiDB-lite"/>
    </source>
</evidence>
<accession>L8GG98</accession>
<organism evidence="2 3">
    <name type="scientific">Acanthamoeba castellanii (strain ATCC 30010 / Neff)</name>
    <dbReference type="NCBI Taxonomy" id="1257118"/>
    <lineage>
        <taxon>Eukaryota</taxon>
        <taxon>Amoebozoa</taxon>
        <taxon>Discosea</taxon>
        <taxon>Longamoebia</taxon>
        <taxon>Centramoebida</taxon>
        <taxon>Acanthamoebidae</taxon>
        <taxon>Acanthamoeba</taxon>
    </lineage>
</organism>
<dbReference type="GeneID" id="14911676"/>
<keyword evidence="3" id="KW-1185">Reference proteome</keyword>
<evidence type="ECO:0000313" key="3">
    <source>
        <dbReference type="Proteomes" id="UP000011083"/>
    </source>
</evidence>